<feature type="transmembrane region" description="Helical" evidence="26">
    <location>
        <begin position="310"/>
        <end position="333"/>
    </location>
</feature>
<evidence type="ECO:0000256" key="12">
    <source>
        <dbReference type="ARBA" id="ARBA00044884"/>
    </source>
</evidence>
<dbReference type="SUPFAM" id="SSF103473">
    <property type="entry name" value="MFS general substrate transporter"/>
    <property type="match status" value="1"/>
</dbReference>
<accession>A0A5Q3Q7F7</accession>
<evidence type="ECO:0000313" key="28">
    <source>
        <dbReference type="EMBL" id="QGK69094.1"/>
    </source>
</evidence>
<proteinExistence type="inferred from homology"/>
<reference evidence="29" key="1">
    <citation type="submission" date="2019-11" db="EMBL/GenBank/DDBJ databases">
        <title>The complete genome sequence of Saccharopolyspora sp. E2A.</title>
        <authorList>
            <person name="Zhang G."/>
        </authorList>
    </citation>
    <scope>NUCLEOTIDE SEQUENCE [LARGE SCALE GENOMIC DNA]</scope>
    <source>
        <strain evidence="29">E2A</strain>
    </source>
</reference>
<evidence type="ECO:0000256" key="6">
    <source>
        <dbReference type="ARBA" id="ARBA00022989"/>
    </source>
</evidence>
<evidence type="ECO:0000256" key="26">
    <source>
        <dbReference type="SAM" id="Phobius"/>
    </source>
</evidence>
<feature type="transmembrane region" description="Helical" evidence="26">
    <location>
        <begin position="252"/>
        <end position="275"/>
    </location>
</feature>
<evidence type="ECO:0000259" key="27">
    <source>
        <dbReference type="PROSITE" id="PS50850"/>
    </source>
</evidence>
<dbReference type="InterPro" id="IPR036259">
    <property type="entry name" value="MFS_trans_sf"/>
</dbReference>
<dbReference type="InterPro" id="IPR052187">
    <property type="entry name" value="MFSD1"/>
</dbReference>
<evidence type="ECO:0000256" key="8">
    <source>
        <dbReference type="ARBA" id="ARBA00023228"/>
    </source>
</evidence>
<comment type="catalytic activity">
    <reaction evidence="19">
        <text>L-histidyl-L-alpha-amino acid(out) = L-histidyl-L-alpha-amino acid(in)</text>
        <dbReference type="Rhea" id="RHEA:79379"/>
        <dbReference type="ChEBI" id="CHEBI:229964"/>
    </reaction>
</comment>
<sequence>MAGDRPARSAWLVWGVAVAVYVAAVFHRGSLGVAGPQALERFGVGPAALSAFTVLQVGIYASMQIPAGLLVDRFGARRILVMSVLLLGLGQTLFAVTTAYPLALVARAVLGLGDGLTWVTILRLVALRFTTRQYALVATVSAALGGLGGVAATFPLAAVLVSIGWTGAYALLGGLTLAYAVVVGLAVHEPGTHQDSRVRSGASMFHNVGTAWRVPGTRLAFWAHFSTMFVSVALALLWGFPYLVEGLGVAPGLAGVVLSTLILGQVVGGPIVGTVISRFPIARMPIVFGYLVAALAAWSVLLGWPGVPPLAYAVTAFAIFSLGGPISAIAFAIARDYNPIHQVGVASGVANTGGHSATALSALAVGLLLQLTSTLPAAESYRIAMLVFVAMLLFGGFRTLVWWRRVRREVFAAQDRGEQVPVVLRRRTVRESG</sequence>
<name>A0A5Q3Q7F7_9PSEU</name>
<comment type="catalytic activity">
    <reaction evidence="12">
        <text>L-alpha-aminoacyl-L-histidine(out) = L-alpha-aminoacyl-L-histidine(in)</text>
        <dbReference type="Rhea" id="RHEA:79375"/>
        <dbReference type="ChEBI" id="CHEBI:229967"/>
    </reaction>
</comment>
<evidence type="ECO:0000256" key="16">
    <source>
        <dbReference type="ARBA" id="ARBA00044899"/>
    </source>
</evidence>
<feature type="transmembrane region" description="Helical" evidence="26">
    <location>
        <begin position="345"/>
        <end position="369"/>
    </location>
</feature>
<keyword evidence="29" id="KW-1185">Reference proteome</keyword>
<evidence type="ECO:0000256" key="21">
    <source>
        <dbReference type="ARBA" id="ARBA00044924"/>
    </source>
</evidence>
<evidence type="ECO:0000256" key="18">
    <source>
        <dbReference type="ARBA" id="ARBA00044903"/>
    </source>
</evidence>
<comment type="catalytic activity">
    <reaction evidence="15">
        <text>L-aspartyl-L-lysine(out) = L-aspartyl-L-lysine(in)</text>
        <dbReference type="Rhea" id="RHEA:79411"/>
        <dbReference type="ChEBI" id="CHEBI:229953"/>
    </reaction>
</comment>
<comment type="function">
    <text evidence="24">Lysosomal dipeptide uniporter that selectively exports lysine, arginine or histidine-containing dipeptides with a net positive charge from the lysosome lumen into the cytosol. Could play a role in a specific type of protein O-glycosylation indirectly regulating macrophages migration and tissue invasion. Also essential for liver homeostasis.</text>
</comment>
<feature type="domain" description="Major facilitator superfamily (MFS) profile" evidence="27">
    <location>
        <begin position="13"/>
        <end position="407"/>
    </location>
</feature>
<dbReference type="Gene3D" id="1.20.1250.20">
    <property type="entry name" value="MFS general substrate transporter like domains"/>
    <property type="match status" value="2"/>
</dbReference>
<feature type="transmembrane region" description="Helical" evidence="26">
    <location>
        <begin position="9"/>
        <end position="27"/>
    </location>
</feature>
<dbReference type="PANTHER" id="PTHR23512:SF3">
    <property type="entry name" value="MAJOR FACILITATOR SUPERFAMILY DOMAIN-CONTAINING PROTEIN 1"/>
    <property type="match status" value="1"/>
</dbReference>
<evidence type="ECO:0000256" key="24">
    <source>
        <dbReference type="ARBA" id="ARBA00045709"/>
    </source>
</evidence>
<feature type="transmembrane region" description="Helical" evidence="26">
    <location>
        <begin position="108"/>
        <end position="127"/>
    </location>
</feature>
<feature type="transmembrane region" description="Helical" evidence="26">
    <location>
        <begin position="47"/>
        <end position="67"/>
    </location>
</feature>
<evidence type="ECO:0000256" key="14">
    <source>
        <dbReference type="ARBA" id="ARBA00044893"/>
    </source>
</evidence>
<evidence type="ECO:0000256" key="10">
    <source>
        <dbReference type="ARBA" id="ARBA00044878"/>
    </source>
</evidence>
<feature type="transmembrane region" description="Helical" evidence="26">
    <location>
        <begin position="134"/>
        <end position="161"/>
    </location>
</feature>
<evidence type="ECO:0000256" key="23">
    <source>
        <dbReference type="ARBA" id="ARBA00045018"/>
    </source>
</evidence>
<comment type="catalytic activity">
    <reaction evidence="11">
        <text>L-alpha-aminoacyl-L-arginine(out) = L-alpha-aminoacyl-L-arginine(in)</text>
        <dbReference type="Rhea" id="RHEA:79367"/>
        <dbReference type="ChEBI" id="CHEBI:229968"/>
    </reaction>
</comment>
<evidence type="ECO:0000313" key="29">
    <source>
        <dbReference type="Proteomes" id="UP000371041"/>
    </source>
</evidence>
<comment type="subcellular location">
    <subcellularLocation>
        <location evidence="2">Cell membrane</location>
        <topology evidence="2">Multi-pass membrane protein</topology>
    </subcellularLocation>
    <subcellularLocation>
        <location evidence="1">Lysosome membrane</location>
        <topology evidence="1">Multi-pass membrane protein</topology>
    </subcellularLocation>
</comment>
<evidence type="ECO:0000256" key="20">
    <source>
        <dbReference type="ARBA" id="ARBA00044919"/>
    </source>
</evidence>
<comment type="catalytic activity">
    <reaction evidence="13">
        <text>L-lysyl-L-alpha-amino acid(out) = L-lysyl-L-alpha-amino acid(in)</text>
        <dbReference type="Rhea" id="RHEA:79387"/>
        <dbReference type="ChEBI" id="CHEBI:229965"/>
    </reaction>
</comment>
<evidence type="ECO:0000256" key="22">
    <source>
        <dbReference type="ARBA" id="ARBA00044985"/>
    </source>
</evidence>
<keyword evidence="6 26" id="KW-1133">Transmembrane helix</keyword>
<comment type="similarity">
    <text evidence="3">Belongs to the major facilitator superfamily.</text>
</comment>
<dbReference type="GO" id="GO:0005765">
    <property type="term" value="C:lysosomal membrane"/>
    <property type="evidence" value="ECO:0007669"/>
    <property type="project" value="UniProtKB-SubCell"/>
</dbReference>
<dbReference type="Proteomes" id="UP000371041">
    <property type="component" value="Chromosome"/>
</dbReference>
<evidence type="ECO:0000256" key="4">
    <source>
        <dbReference type="ARBA" id="ARBA00022448"/>
    </source>
</evidence>
<dbReference type="EMBL" id="CP045929">
    <property type="protein sequence ID" value="QGK69094.1"/>
    <property type="molecule type" value="Genomic_DNA"/>
</dbReference>
<gene>
    <name evidence="28" type="ORF">GIY23_05690</name>
</gene>
<dbReference type="InterPro" id="IPR020846">
    <property type="entry name" value="MFS_dom"/>
</dbReference>
<feature type="transmembrane region" description="Helical" evidence="26">
    <location>
        <begin position="79"/>
        <end position="102"/>
    </location>
</feature>
<dbReference type="PROSITE" id="PS50850">
    <property type="entry name" value="MFS"/>
    <property type="match status" value="1"/>
</dbReference>
<comment type="catalytic activity">
    <reaction evidence="14">
        <text>L-alpha-aminoacyl-L-lysine(out) = L-alpha-aminoacyl-L-lysine(in)</text>
        <dbReference type="Rhea" id="RHEA:79383"/>
        <dbReference type="ChEBI" id="CHEBI:229966"/>
    </reaction>
</comment>
<comment type="catalytic activity">
    <reaction evidence="21">
        <text>L-lysyl-glycine(out) = L-lysyl-glycine(in)</text>
        <dbReference type="Rhea" id="RHEA:79407"/>
        <dbReference type="ChEBI" id="CHEBI:191202"/>
    </reaction>
</comment>
<evidence type="ECO:0000256" key="25">
    <source>
        <dbReference type="ARBA" id="ARBA00046376"/>
    </source>
</evidence>
<dbReference type="PANTHER" id="PTHR23512">
    <property type="entry name" value="MAJOR FACILITATOR SUPERFAMILY DOMAIN-CONTAINING PROTEIN 1"/>
    <property type="match status" value="1"/>
</dbReference>
<organism evidence="28 29">
    <name type="scientific">Allosaccharopolyspora coralli</name>
    <dbReference type="NCBI Taxonomy" id="2665642"/>
    <lineage>
        <taxon>Bacteria</taxon>
        <taxon>Bacillati</taxon>
        <taxon>Actinomycetota</taxon>
        <taxon>Actinomycetes</taxon>
        <taxon>Pseudonocardiales</taxon>
        <taxon>Pseudonocardiaceae</taxon>
        <taxon>Allosaccharopolyspora</taxon>
    </lineage>
</organism>
<evidence type="ECO:0000256" key="1">
    <source>
        <dbReference type="ARBA" id="ARBA00004155"/>
    </source>
</evidence>
<evidence type="ECO:0000256" key="9">
    <source>
        <dbReference type="ARBA" id="ARBA00044876"/>
    </source>
</evidence>
<comment type="catalytic activity">
    <reaction evidence="16">
        <text>L-arginyl-L-alpha-amino acid(out) = L-arginyl-L-alpha-amino acid(in)</text>
        <dbReference type="Rhea" id="RHEA:79371"/>
        <dbReference type="ChEBI" id="CHEBI:84315"/>
    </reaction>
</comment>
<dbReference type="AlphaFoldDB" id="A0A5Q3Q7F7"/>
<evidence type="ECO:0000256" key="19">
    <source>
        <dbReference type="ARBA" id="ARBA00044912"/>
    </source>
</evidence>
<evidence type="ECO:0000256" key="17">
    <source>
        <dbReference type="ARBA" id="ARBA00044900"/>
    </source>
</evidence>
<keyword evidence="4" id="KW-0813">Transport</keyword>
<comment type="subunit">
    <text evidence="25">Homodimer. Interacts with lysosomal protein GLMP (via lumenal domain); the interaction starts while both proteins are still in the endoplasmic reticulum and is required for stabilization of MFSD1 in lysosomes but has no direct effect on its targeting to lysosomes or transporter activity.</text>
</comment>
<evidence type="ECO:0000256" key="11">
    <source>
        <dbReference type="ARBA" id="ARBA00044881"/>
    </source>
</evidence>
<keyword evidence="7 26" id="KW-0472">Membrane</keyword>
<evidence type="ECO:0000256" key="13">
    <source>
        <dbReference type="ARBA" id="ARBA00044891"/>
    </source>
</evidence>
<comment type="catalytic activity">
    <reaction evidence="20">
        <text>L-alanyl-L-lysine(out) = L-alanyl-L-lysine(in)</text>
        <dbReference type="Rhea" id="RHEA:79415"/>
        <dbReference type="ChEBI" id="CHEBI:192470"/>
    </reaction>
</comment>
<feature type="transmembrane region" description="Helical" evidence="26">
    <location>
        <begin position="381"/>
        <end position="401"/>
    </location>
</feature>
<comment type="catalytic activity">
    <reaction evidence="17">
        <text>L-lysyl-L-lysine(out) = L-lysyl-L-lysine(in)</text>
        <dbReference type="Rhea" id="RHEA:79403"/>
        <dbReference type="ChEBI" id="CHEBI:229956"/>
    </reaction>
</comment>
<evidence type="ECO:0000256" key="7">
    <source>
        <dbReference type="ARBA" id="ARBA00023136"/>
    </source>
</evidence>
<dbReference type="Pfam" id="PF07690">
    <property type="entry name" value="MFS_1"/>
    <property type="match status" value="1"/>
</dbReference>
<comment type="catalytic activity">
    <reaction evidence="10">
        <text>L-histidyl-glycine(out) = L-histidyl-glycine(in)</text>
        <dbReference type="Rhea" id="RHEA:79395"/>
        <dbReference type="ChEBI" id="CHEBI:229957"/>
    </reaction>
</comment>
<evidence type="ECO:0000256" key="2">
    <source>
        <dbReference type="ARBA" id="ARBA00004651"/>
    </source>
</evidence>
<dbReference type="RefSeq" id="WP_154075695.1">
    <property type="nucleotide sequence ID" value="NZ_CP045929.1"/>
</dbReference>
<dbReference type="InterPro" id="IPR011701">
    <property type="entry name" value="MFS"/>
</dbReference>
<feature type="transmembrane region" description="Helical" evidence="26">
    <location>
        <begin position="219"/>
        <end position="240"/>
    </location>
</feature>
<evidence type="ECO:0000256" key="15">
    <source>
        <dbReference type="ARBA" id="ARBA00044898"/>
    </source>
</evidence>
<feature type="transmembrane region" description="Helical" evidence="26">
    <location>
        <begin position="287"/>
        <end position="304"/>
    </location>
</feature>
<comment type="catalytic activity">
    <reaction evidence="9">
        <text>L-lysyl-L-alanine(out) = L-lysyl-L-alanine(in)</text>
        <dbReference type="Rhea" id="RHEA:79399"/>
        <dbReference type="ChEBI" id="CHEBI:229954"/>
    </reaction>
</comment>
<keyword evidence="8" id="KW-0458">Lysosome</keyword>
<keyword evidence="5 26" id="KW-0812">Transmembrane</keyword>
<dbReference type="KEGG" id="sace:GIY23_05690"/>
<dbReference type="GO" id="GO:0005886">
    <property type="term" value="C:plasma membrane"/>
    <property type="evidence" value="ECO:0007669"/>
    <property type="project" value="UniProtKB-SubCell"/>
</dbReference>
<protein>
    <recommendedName>
        <fullName evidence="22">Lysosomal dipeptide transporter MFSD1</fullName>
    </recommendedName>
    <alternativeName>
        <fullName evidence="23">Major facilitator superfamily domain-containing protein 1</fullName>
    </alternativeName>
</protein>
<feature type="transmembrane region" description="Helical" evidence="26">
    <location>
        <begin position="167"/>
        <end position="187"/>
    </location>
</feature>
<comment type="catalytic activity">
    <reaction evidence="18">
        <text>L-arginyl-glycine(out) = L-arginyl-glycine(in)</text>
        <dbReference type="Rhea" id="RHEA:79391"/>
        <dbReference type="ChEBI" id="CHEBI:229955"/>
    </reaction>
</comment>
<evidence type="ECO:0000256" key="5">
    <source>
        <dbReference type="ARBA" id="ARBA00022692"/>
    </source>
</evidence>
<evidence type="ECO:0000256" key="3">
    <source>
        <dbReference type="ARBA" id="ARBA00008335"/>
    </source>
</evidence>
<dbReference type="GO" id="GO:0022857">
    <property type="term" value="F:transmembrane transporter activity"/>
    <property type="evidence" value="ECO:0007669"/>
    <property type="project" value="InterPro"/>
</dbReference>